<gene>
    <name evidence="1" type="ORF">cyc_07600</name>
</gene>
<dbReference type="AlphaFoldDB" id="A0A1D3DA21"/>
<dbReference type="VEuPathDB" id="ToxoDB:cyc_07600"/>
<accession>A0A1D3DA21</accession>
<dbReference type="Proteomes" id="UP000095192">
    <property type="component" value="Unassembled WGS sequence"/>
</dbReference>
<evidence type="ECO:0000313" key="1">
    <source>
        <dbReference type="EMBL" id="OEH80292.1"/>
    </source>
</evidence>
<comment type="caution">
    <text evidence="1">The sequence shown here is derived from an EMBL/GenBank/DDBJ whole genome shotgun (WGS) entry which is preliminary data.</text>
</comment>
<dbReference type="InParanoid" id="A0A1D3DA21"/>
<protein>
    <submittedName>
        <fullName evidence="1">Uncharacterized protein</fullName>
    </submittedName>
</protein>
<dbReference type="EMBL" id="JROU02000134">
    <property type="protein sequence ID" value="OEH80292.1"/>
    <property type="molecule type" value="Genomic_DNA"/>
</dbReference>
<organism evidence="1 2">
    <name type="scientific">Cyclospora cayetanensis</name>
    <dbReference type="NCBI Taxonomy" id="88456"/>
    <lineage>
        <taxon>Eukaryota</taxon>
        <taxon>Sar</taxon>
        <taxon>Alveolata</taxon>
        <taxon>Apicomplexa</taxon>
        <taxon>Conoidasida</taxon>
        <taxon>Coccidia</taxon>
        <taxon>Eucoccidiorida</taxon>
        <taxon>Eimeriorina</taxon>
        <taxon>Eimeriidae</taxon>
        <taxon>Cyclospora</taxon>
    </lineage>
</organism>
<reference evidence="1 2" key="1">
    <citation type="journal article" date="2016" name="BMC Genomics">
        <title>Comparative genomics reveals Cyclospora cayetanensis possesses coccidia-like metabolism and invasion components but unique surface antigens.</title>
        <authorList>
            <person name="Liu S."/>
            <person name="Wang L."/>
            <person name="Zheng H."/>
            <person name="Xu Z."/>
            <person name="Roellig D.M."/>
            <person name="Li N."/>
            <person name="Frace M.A."/>
            <person name="Tang K."/>
            <person name="Arrowood M.J."/>
            <person name="Moss D.M."/>
            <person name="Zhang L."/>
            <person name="Feng Y."/>
            <person name="Xiao L."/>
        </authorList>
    </citation>
    <scope>NUCLEOTIDE SEQUENCE [LARGE SCALE GENOMIC DNA]</scope>
    <source>
        <strain evidence="1 2">CHN_HEN01</strain>
    </source>
</reference>
<sequence length="113" mass="12228">MEADGWLAGSLGNLSISCLLVKLDRIPGELQQASESAIFKEQLQHDLGVLQLSPYAAPTCGLVSRHHSPDGCVLQRALPLQTTPQPHVREALRADSRRQPIADEVAALPEAEQ</sequence>
<name>A0A1D3DA21_9EIME</name>
<keyword evidence="2" id="KW-1185">Reference proteome</keyword>
<proteinExistence type="predicted"/>
<evidence type="ECO:0000313" key="2">
    <source>
        <dbReference type="Proteomes" id="UP000095192"/>
    </source>
</evidence>